<feature type="compositionally biased region" description="Basic and acidic residues" evidence="2">
    <location>
        <begin position="198"/>
        <end position="207"/>
    </location>
</feature>
<proteinExistence type="predicted"/>
<name>A0A087UAX0_STEMI</name>
<feature type="non-terminal residue" evidence="4">
    <location>
        <position position="236"/>
    </location>
</feature>
<protein>
    <recommendedName>
        <fullName evidence="3">Tantalus-like domain-containing protein</fullName>
    </recommendedName>
</protein>
<gene>
    <name evidence="4" type="ORF">X975_09402</name>
</gene>
<dbReference type="Proteomes" id="UP000054359">
    <property type="component" value="Unassembled WGS sequence"/>
</dbReference>
<dbReference type="Pfam" id="PF15386">
    <property type="entry name" value="Tantalus"/>
    <property type="match status" value="1"/>
</dbReference>
<keyword evidence="5" id="KW-1185">Reference proteome</keyword>
<reference evidence="4 5" key="1">
    <citation type="submission" date="2013-11" db="EMBL/GenBank/DDBJ databases">
        <title>Genome sequencing of Stegodyphus mimosarum.</title>
        <authorList>
            <person name="Bechsgaard J."/>
        </authorList>
    </citation>
    <scope>NUCLEOTIDE SEQUENCE [LARGE SCALE GENOMIC DNA]</scope>
</reference>
<sequence>MSATKRQKRENSASIEEMYQNKIFIPPKEKNLETIFEEPRESKDGAPILTSVRKYRRYLQFDPTQGKIQKRKIKAKKCSKKLHINTRTRSAKKTEQCEDISSYILDVLGDSSNDGDLDVNDCKNGIAEKSETSMTLENINAFPKLIKSFETFVESKSTSSEPVHKDSVHISNKCIGTEPRQETETSGEVEFLKACRSEEELSTKSKSSENSQNEIMMANTEIKQESDSPKKSCIVT</sequence>
<dbReference type="EMBL" id="KK119051">
    <property type="protein sequence ID" value="KFM74509.1"/>
    <property type="molecule type" value="Genomic_DNA"/>
</dbReference>
<accession>A0A087UAX0</accession>
<dbReference type="InterPro" id="IPR028149">
    <property type="entry name" value="Tantalus-like"/>
</dbReference>
<organism evidence="4 5">
    <name type="scientific">Stegodyphus mimosarum</name>
    <name type="common">African social velvet spider</name>
    <dbReference type="NCBI Taxonomy" id="407821"/>
    <lineage>
        <taxon>Eukaryota</taxon>
        <taxon>Metazoa</taxon>
        <taxon>Ecdysozoa</taxon>
        <taxon>Arthropoda</taxon>
        <taxon>Chelicerata</taxon>
        <taxon>Arachnida</taxon>
        <taxon>Araneae</taxon>
        <taxon>Araneomorphae</taxon>
        <taxon>Entelegynae</taxon>
        <taxon>Eresoidea</taxon>
        <taxon>Eresidae</taxon>
        <taxon>Stegodyphus</taxon>
    </lineage>
</organism>
<keyword evidence="1" id="KW-0597">Phosphoprotein</keyword>
<evidence type="ECO:0000256" key="2">
    <source>
        <dbReference type="SAM" id="MobiDB-lite"/>
    </source>
</evidence>
<feature type="domain" description="Tantalus-like" evidence="3">
    <location>
        <begin position="6"/>
        <end position="54"/>
    </location>
</feature>
<evidence type="ECO:0000313" key="5">
    <source>
        <dbReference type="Proteomes" id="UP000054359"/>
    </source>
</evidence>
<dbReference type="OrthoDB" id="6163216at2759"/>
<dbReference type="AlphaFoldDB" id="A0A087UAX0"/>
<evidence type="ECO:0000259" key="3">
    <source>
        <dbReference type="Pfam" id="PF15386"/>
    </source>
</evidence>
<evidence type="ECO:0000256" key="1">
    <source>
        <dbReference type="ARBA" id="ARBA00022553"/>
    </source>
</evidence>
<feature type="region of interest" description="Disordered" evidence="2">
    <location>
        <begin position="198"/>
        <end position="236"/>
    </location>
</feature>
<evidence type="ECO:0000313" key="4">
    <source>
        <dbReference type="EMBL" id="KFM74509.1"/>
    </source>
</evidence>